<dbReference type="GO" id="GO:0009240">
    <property type="term" value="P:isopentenyl diphosphate biosynthetic process"/>
    <property type="evidence" value="ECO:0007669"/>
    <property type="project" value="TreeGrafter"/>
</dbReference>
<evidence type="ECO:0000256" key="4">
    <source>
        <dbReference type="ARBA" id="ARBA00004826"/>
    </source>
</evidence>
<dbReference type="CDD" id="cd02885">
    <property type="entry name" value="NUDIX_IPP_Isomerase"/>
    <property type="match status" value="1"/>
</dbReference>
<dbReference type="FunFam" id="3.90.79.10:FF:000012">
    <property type="entry name" value="Isopentenyl-diphosphate Delta-isomerase 1"/>
    <property type="match status" value="1"/>
</dbReference>
<evidence type="ECO:0000256" key="13">
    <source>
        <dbReference type="ARBA" id="ARBA00023229"/>
    </source>
</evidence>
<keyword evidence="9" id="KW-0152">Cholesterol biosynthesis</keyword>
<keyword evidence="8" id="KW-0479">Metal-binding</keyword>
<dbReference type="InterPro" id="IPR011876">
    <property type="entry name" value="IsopentenylPP_isomerase_typ1"/>
</dbReference>
<keyword evidence="9" id="KW-0153">Cholesterol metabolism</keyword>
<keyword evidence="7" id="KW-0444">Lipid biosynthesis</keyword>
<comment type="pathway">
    <text evidence="4">Isoprenoid biosynthesis; dimethylallyl diphosphate biosynthesis; dimethylallyl diphosphate from isopentenyl diphosphate: step 1/1.</text>
</comment>
<evidence type="ECO:0000256" key="3">
    <source>
        <dbReference type="ARBA" id="ARBA00003951"/>
    </source>
</evidence>
<dbReference type="STRING" id="7217.B3LZ32"/>
<dbReference type="KEGG" id="dan:6500485"/>
<name>B3LZ32_DROAN</name>
<dbReference type="SMR" id="B3LZ32"/>
<proteinExistence type="inferred from homology"/>
<dbReference type="Pfam" id="PF00293">
    <property type="entry name" value="NUDIX"/>
    <property type="match status" value="1"/>
</dbReference>
<evidence type="ECO:0000256" key="11">
    <source>
        <dbReference type="ARBA" id="ARBA00022955"/>
    </source>
</evidence>
<comment type="cofactor">
    <cofactor evidence="2">
        <name>Mg(2+)</name>
        <dbReference type="ChEBI" id="CHEBI:18420"/>
    </cofactor>
</comment>
<evidence type="ECO:0000256" key="5">
    <source>
        <dbReference type="ARBA" id="ARBA00007579"/>
    </source>
</evidence>
<evidence type="ECO:0000256" key="6">
    <source>
        <dbReference type="ARBA" id="ARBA00012057"/>
    </source>
</evidence>
<protein>
    <recommendedName>
        <fullName evidence="6">isopentenyl-diphosphate Delta-isomerase</fullName>
        <ecNumber evidence="6">5.3.3.2</ecNumber>
    </recommendedName>
</protein>
<dbReference type="GO" id="GO:0005737">
    <property type="term" value="C:cytoplasm"/>
    <property type="evidence" value="ECO:0007669"/>
    <property type="project" value="TreeGrafter"/>
</dbReference>
<dbReference type="HOGENOM" id="CLU_060552_0_1_1"/>
<feature type="domain" description="Nudix hydrolase" evidence="15">
    <location>
        <begin position="140"/>
        <end position="288"/>
    </location>
</feature>
<keyword evidence="11" id="KW-0752">Steroid biosynthesis</keyword>
<accession>B3LZ32</accession>
<evidence type="ECO:0000256" key="9">
    <source>
        <dbReference type="ARBA" id="ARBA00022778"/>
    </source>
</evidence>
<dbReference type="InParanoid" id="B3LZ32"/>
<dbReference type="Proteomes" id="UP000007801">
    <property type="component" value="Unassembled WGS sequence"/>
</dbReference>
<dbReference type="GeneID" id="6500485"/>
<keyword evidence="9" id="KW-0753">Steroid metabolism</keyword>
<evidence type="ECO:0000256" key="10">
    <source>
        <dbReference type="ARBA" id="ARBA00022842"/>
    </source>
</evidence>
<comment type="catalytic activity">
    <reaction evidence="1">
        <text>isopentenyl diphosphate = dimethylallyl diphosphate</text>
        <dbReference type="Rhea" id="RHEA:23284"/>
        <dbReference type="ChEBI" id="CHEBI:57623"/>
        <dbReference type="ChEBI" id="CHEBI:128769"/>
        <dbReference type="EC" id="5.3.3.2"/>
    </reaction>
</comment>
<evidence type="ECO:0000256" key="14">
    <source>
        <dbReference type="ARBA" id="ARBA00023235"/>
    </source>
</evidence>
<gene>
    <name evidence="16" type="primary">Dana\GF17702</name>
    <name evidence="16" type="synonym">dana_GLEANR_18964</name>
    <name evidence="16" type="ORF">GF17702</name>
</gene>
<keyword evidence="10" id="KW-0460">Magnesium</keyword>
<dbReference type="GO" id="GO:0006695">
    <property type="term" value="P:cholesterol biosynthetic process"/>
    <property type="evidence" value="ECO:0007669"/>
    <property type="project" value="UniProtKB-KW"/>
</dbReference>
<keyword evidence="17" id="KW-1185">Reference proteome</keyword>
<dbReference type="EC" id="5.3.3.2" evidence="6"/>
<keyword evidence="9" id="KW-0756">Sterol biosynthesis</keyword>
<dbReference type="UniPathway" id="UPA00059">
    <property type="reaction ID" value="UER00104"/>
</dbReference>
<dbReference type="CTD" id="42526"/>
<keyword evidence="9" id="KW-1207">Sterol metabolism</keyword>
<reference evidence="16 17" key="1">
    <citation type="journal article" date="2007" name="Nature">
        <title>Evolution of genes and genomes on the Drosophila phylogeny.</title>
        <authorList>
            <consortium name="Drosophila 12 Genomes Consortium"/>
            <person name="Clark A.G."/>
            <person name="Eisen M.B."/>
            <person name="Smith D.R."/>
            <person name="Bergman C.M."/>
            <person name="Oliver B."/>
            <person name="Markow T.A."/>
            <person name="Kaufman T.C."/>
            <person name="Kellis M."/>
            <person name="Gelbart W."/>
            <person name="Iyer V.N."/>
            <person name="Pollard D.A."/>
            <person name="Sackton T.B."/>
            <person name="Larracuente A.M."/>
            <person name="Singh N.D."/>
            <person name="Abad J.P."/>
            <person name="Abt D.N."/>
            <person name="Adryan B."/>
            <person name="Aguade M."/>
            <person name="Akashi H."/>
            <person name="Anderson W.W."/>
            <person name="Aquadro C.F."/>
            <person name="Ardell D.H."/>
            <person name="Arguello R."/>
            <person name="Artieri C.G."/>
            <person name="Barbash D.A."/>
            <person name="Barker D."/>
            <person name="Barsanti P."/>
            <person name="Batterham P."/>
            <person name="Batzoglou S."/>
            <person name="Begun D."/>
            <person name="Bhutkar A."/>
            <person name="Blanco E."/>
            <person name="Bosak S.A."/>
            <person name="Bradley R.K."/>
            <person name="Brand A.D."/>
            <person name="Brent M.R."/>
            <person name="Brooks A.N."/>
            <person name="Brown R.H."/>
            <person name="Butlin R.K."/>
            <person name="Caggese C."/>
            <person name="Calvi B.R."/>
            <person name="Bernardo de Carvalho A."/>
            <person name="Caspi A."/>
            <person name="Castrezana S."/>
            <person name="Celniker S.E."/>
            <person name="Chang J.L."/>
            <person name="Chapple C."/>
            <person name="Chatterji S."/>
            <person name="Chinwalla A."/>
            <person name="Civetta A."/>
            <person name="Clifton S.W."/>
            <person name="Comeron J.M."/>
            <person name="Costello J.C."/>
            <person name="Coyne J.A."/>
            <person name="Daub J."/>
            <person name="David R.G."/>
            <person name="Delcher A.L."/>
            <person name="Delehaunty K."/>
            <person name="Do C.B."/>
            <person name="Ebling H."/>
            <person name="Edwards K."/>
            <person name="Eickbush T."/>
            <person name="Evans J.D."/>
            <person name="Filipski A."/>
            <person name="Findeiss S."/>
            <person name="Freyhult E."/>
            <person name="Fulton L."/>
            <person name="Fulton R."/>
            <person name="Garcia A.C."/>
            <person name="Gardiner A."/>
            <person name="Garfield D.A."/>
            <person name="Garvin B.E."/>
            <person name="Gibson G."/>
            <person name="Gilbert D."/>
            <person name="Gnerre S."/>
            <person name="Godfrey J."/>
            <person name="Good R."/>
            <person name="Gotea V."/>
            <person name="Gravely B."/>
            <person name="Greenberg A.J."/>
            <person name="Griffiths-Jones S."/>
            <person name="Gross S."/>
            <person name="Guigo R."/>
            <person name="Gustafson E.A."/>
            <person name="Haerty W."/>
            <person name="Hahn M.W."/>
            <person name="Halligan D.L."/>
            <person name="Halpern A.L."/>
            <person name="Halter G.M."/>
            <person name="Han M.V."/>
            <person name="Heger A."/>
            <person name="Hillier L."/>
            <person name="Hinrichs A.S."/>
            <person name="Holmes I."/>
            <person name="Hoskins R.A."/>
            <person name="Hubisz M.J."/>
            <person name="Hultmark D."/>
            <person name="Huntley M.A."/>
            <person name="Jaffe D.B."/>
            <person name="Jagadeeshan S."/>
            <person name="Jeck W.R."/>
            <person name="Johnson J."/>
            <person name="Jones C.D."/>
            <person name="Jordan W.C."/>
            <person name="Karpen G.H."/>
            <person name="Kataoka E."/>
            <person name="Keightley P.D."/>
            <person name="Kheradpour P."/>
            <person name="Kirkness E.F."/>
            <person name="Koerich L.B."/>
            <person name="Kristiansen K."/>
            <person name="Kudrna D."/>
            <person name="Kulathinal R.J."/>
            <person name="Kumar S."/>
            <person name="Kwok R."/>
            <person name="Lander E."/>
            <person name="Langley C.H."/>
            <person name="Lapoint R."/>
            <person name="Lazzaro B.P."/>
            <person name="Lee S.J."/>
            <person name="Levesque L."/>
            <person name="Li R."/>
            <person name="Lin C.F."/>
            <person name="Lin M.F."/>
            <person name="Lindblad-Toh K."/>
            <person name="Llopart A."/>
            <person name="Long M."/>
            <person name="Low L."/>
            <person name="Lozovsky E."/>
            <person name="Lu J."/>
            <person name="Luo M."/>
            <person name="Machado C.A."/>
            <person name="Makalowski W."/>
            <person name="Marzo M."/>
            <person name="Matsuda M."/>
            <person name="Matzkin L."/>
            <person name="McAllister B."/>
            <person name="McBride C.S."/>
            <person name="McKernan B."/>
            <person name="McKernan K."/>
            <person name="Mendez-Lago M."/>
            <person name="Minx P."/>
            <person name="Mollenhauer M.U."/>
            <person name="Montooth K."/>
            <person name="Mount S.M."/>
            <person name="Mu X."/>
            <person name="Myers E."/>
            <person name="Negre B."/>
            <person name="Newfeld S."/>
            <person name="Nielsen R."/>
            <person name="Noor M.A."/>
            <person name="O'Grady P."/>
            <person name="Pachter L."/>
            <person name="Papaceit M."/>
            <person name="Parisi M.J."/>
            <person name="Parisi M."/>
            <person name="Parts L."/>
            <person name="Pedersen J.S."/>
            <person name="Pesole G."/>
            <person name="Phillippy A.M."/>
            <person name="Ponting C.P."/>
            <person name="Pop M."/>
            <person name="Porcelli D."/>
            <person name="Powell J.R."/>
            <person name="Prohaska S."/>
            <person name="Pruitt K."/>
            <person name="Puig M."/>
            <person name="Quesneville H."/>
            <person name="Ram K.R."/>
            <person name="Rand D."/>
            <person name="Rasmussen M.D."/>
            <person name="Reed L.K."/>
            <person name="Reenan R."/>
            <person name="Reily A."/>
            <person name="Remington K.A."/>
            <person name="Rieger T.T."/>
            <person name="Ritchie M.G."/>
            <person name="Robin C."/>
            <person name="Rogers Y.H."/>
            <person name="Rohde C."/>
            <person name="Rozas J."/>
            <person name="Rubenfield M.J."/>
            <person name="Ruiz A."/>
            <person name="Russo S."/>
            <person name="Salzberg S.L."/>
            <person name="Sanchez-Gracia A."/>
            <person name="Saranga D.J."/>
            <person name="Sato H."/>
            <person name="Schaeffer S.W."/>
            <person name="Schatz M.C."/>
            <person name="Schlenke T."/>
            <person name="Schwartz R."/>
            <person name="Segarra C."/>
            <person name="Singh R.S."/>
            <person name="Sirot L."/>
            <person name="Sirota M."/>
            <person name="Sisneros N.B."/>
            <person name="Smith C.D."/>
            <person name="Smith T.F."/>
            <person name="Spieth J."/>
            <person name="Stage D.E."/>
            <person name="Stark A."/>
            <person name="Stephan W."/>
            <person name="Strausberg R.L."/>
            <person name="Strempel S."/>
            <person name="Sturgill D."/>
            <person name="Sutton G."/>
            <person name="Sutton G.G."/>
            <person name="Tao W."/>
            <person name="Teichmann S."/>
            <person name="Tobari Y.N."/>
            <person name="Tomimura Y."/>
            <person name="Tsolas J.M."/>
            <person name="Valente V.L."/>
            <person name="Venter E."/>
            <person name="Venter J.C."/>
            <person name="Vicario S."/>
            <person name="Vieira F.G."/>
            <person name="Vilella A.J."/>
            <person name="Villasante A."/>
            <person name="Walenz B."/>
            <person name="Wang J."/>
            <person name="Wasserman M."/>
            <person name="Watts T."/>
            <person name="Wilson D."/>
            <person name="Wilson R.K."/>
            <person name="Wing R.A."/>
            <person name="Wolfner M.F."/>
            <person name="Wong A."/>
            <person name="Wong G.K."/>
            <person name="Wu C.I."/>
            <person name="Wu G."/>
            <person name="Yamamoto D."/>
            <person name="Yang H.P."/>
            <person name="Yang S.P."/>
            <person name="Yorke J.A."/>
            <person name="Yoshida K."/>
            <person name="Zdobnov E."/>
            <person name="Zhang P."/>
            <person name="Zhang Y."/>
            <person name="Zimin A.V."/>
            <person name="Baldwin J."/>
            <person name="Abdouelleil A."/>
            <person name="Abdulkadir J."/>
            <person name="Abebe A."/>
            <person name="Abera B."/>
            <person name="Abreu J."/>
            <person name="Acer S.C."/>
            <person name="Aftuck L."/>
            <person name="Alexander A."/>
            <person name="An P."/>
            <person name="Anderson E."/>
            <person name="Anderson S."/>
            <person name="Arachi H."/>
            <person name="Azer M."/>
            <person name="Bachantsang P."/>
            <person name="Barry A."/>
            <person name="Bayul T."/>
            <person name="Berlin A."/>
            <person name="Bessette D."/>
            <person name="Bloom T."/>
            <person name="Blye J."/>
            <person name="Boguslavskiy L."/>
            <person name="Bonnet C."/>
            <person name="Boukhgalter B."/>
            <person name="Bourzgui I."/>
            <person name="Brown A."/>
            <person name="Cahill P."/>
            <person name="Channer S."/>
            <person name="Cheshatsang Y."/>
            <person name="Chuda L."/>
            <person name="Citroen M."/>
            <person name="Collymore A."/>
            <person name="Cooke P."/>
            <person name="Costello M."/>
            <person name="D'Aco K."/>
            <person name="Daza R."/>
            <person name="De Haan G."/>
            <person name="DeGray S."/>
            <person name="DeMaso C."/>
            <person name="Dhargay N."/>
            <person name="Dooley K."/>
            <person name="Dooley E."/>
            <person name="Doricent M."/>
            <person name="Dorje P."/>
            <person name="Dorjee K."/>
            <person name="Dupes A."/>
            <person name="Elong R."/>
            <person name="Falk J."/>
            <person name="Farina A."/>
            <person name="Faro S."/>
            <person name="Ferguson D."/>
            <person name="Fisher S."/>
            <person name="Foley C.D."/>
            <person name="Franke A."/>
            <person name="Friedrich D."/>
            <person name="Gadbois L."/>
            <person name="Gearin G."/>
            <person name="Gearin C.R."/>
            <person name="Giannoukos G."/>
            <person name="Goode T."/>
            <person name="Graham J."/>
            <person name="Grandbois E."/>
            <person name="Grewal S."/>
            <person name="Gyaltsen K."/>
            <person name="Hafez N."/>
            <person name="Hagos B."/>
            <person name="Hall J."/>
            <person name="Henson C."/>
            <person name="Hollinger A."/>
            <person name="Honan T."/>
            <person name="Huard M.D."/>
            <person name="Hughes L."/>
            <person name="Hurhula B."/>
            <person name="Husby M.E."/>
            <person name="Kamat A."/>
            <person name="Kanga B."/>
            <person name="Kashin S."/>
            <person name="Khazanovich D."/>
            <person name="Kisner P."/>
            <person name="Lance K."/>
            <person name="Lara M."/>
            <person name="Lee W."/>
            <person name="Lennon N."/>
            <person name="Letendre F."/>
            <person name="LeVine R."/>
            <person name="Lipovsky A."/>
            <person name="Liu X."/>
            <person name="Liu J."/>
            <person name="Liu S."/>
            <person name="Lokyitsang T."/>
            <person name="Lokyitsang Y."/>
            <person name="Lubonja R."/>
            <person name="Lui A."/>
            <person name="MacDonald P."/>
            <person name="Magnisalis V."/>
            <person name="Maru K."/>
            <person name="Matthews C."/>
            <person name="McCusker W."/>
            <person name="McDonough S."/>
            <person name="Mehta T."/>
            <person name="Meldrim J."/>
            <person name="Meneus L."/>
            <person name="Mihai O."/>
            <person name="Mihalev A."/>
            <person name="Mihova T."/>
            <person name="Mittelman R."/>
            <person name="Mlenga V."/>
            <person name="Montmayeur A."/>
            <person name="Mulrain L."/>
            <person name="Navidi A."/>
            <person name="Naylor J."/>
            <person name="Negash T."/>
            <person name="Nguyen T."/>
            <person name="Nguyen N."/>
            <person name="Nicol R."/>
            <person name="Norbu C."/>
            <person name="Norbu N."/>
            <person name="Novod N."/>
            <person name="O'Neill B."/>
            <person name="Osman S."/>
            <person name="Markiewicz E."/>
            <person name="Oyono O.L."/>
            <person name="Patti C."/>
            <person name="Phunkhang P."/>
            <person name="Pierre F."/>
            <person name="Priest M."/>
            <person name="Raghuraman S."/>
            <person name="Rege F."/>
            <person name="Reyes R."/>
            <person name="Rise C."/>
            <person name="Rogov P."/>
            <person name="Ross K."/>
            <person name="Ryan E."/>
            <person name="Settipalli S."/>
            <person name="Shea T."/>
            <person name="Sherpa N."/>
            <person name="Shi L."/>
            <person name="Shih D."/>
            <person name="Sparrow T."/>
            <person name="Spaulding J."/>
            <person name="Stalker J."/>
            <person name="Stange-Thomann N."/>
            <person name="Stavropoulos S."/>
            <person name="Stone C."/>
            <person name="Strader C."/>
            <person name="Tesfaye S."/>
            <person name="Thomson T."/>
            <person name="Thoulutsang Y."/>
            <person name="Thoulutsang D."/>
            <person name="Topham K."/>
            <person name="Topping I."/>
            <person name="Tsamla T."/>
            <person name="Vassiliev H."/>
            <person name="Vo A."/>
            <person name="Wangchuk T."/>
            <person name="Wangdi T."/>
            <person name="Weiand M."/>
            <person name="Wilkinson J."/>
            <person name="Wilson A."/>
            <person name="Yadav S."/>
            <person name="Young G."/>
            <person name="Yu Q."/>
            <person name="Zembek L."/>
            <person name="Zhong D."/>
            <person name="Zimmer A."/>
            <person name="Zwirko Z."/>
            <person name="Jaffe D.B."/>
            <person name="Alvarez P."/>
            <person name="Brockman W."/>
            <person name="Butler J."/>
            <person name="Chin C."/>
            <person name="Gnerre S."/>
            <person name="Grabherr M."/>
            <person name="Kleber M."/>
            <person name="Mauceli E."/>
            <person name="MacCallum I."/>
        </authorList>
    </citation>
    <scope>NUCLEOTIDE SEQUENCE [LARGE SCALE GENOMIC DNA]</scope>
    <source>
        <strain evidence="17">Tucson 14024-0371.13</strain>
    </source>
</reference>
<evidence type="ECO:0000313" key="17">
    <source>
        <dbReference type="Proteomes" id="UP000007801"/>
    </source>
</evidence>
<dbReference type="SUPFAM" id="SSF55811">
    <property type="entry name" value="Nudix"/>
    <property type="match status" value="1"/>
</dbReference>
<evidence type="ECO:0000256" key="1">
    <source>
        <dbReference type="ARBA" id="ARBA00000374"/>
    </source>
</evidence>
<evidence type="ECO:0000256" key="12">
    <source>
        <dbReference type="ARBA" id="ARBA00023098"/>
    </source>
</evidence>
<dbReference type="PROSITE" id="PS51462">
    <property type="entry name" value="NUDIX"/>
    <property type="match status" value="1"/>
</dbReference>
<evidence type="ECO:0000256" key="7">
    <source>
        <dbReference type="ARBA" id="ARBA00022516"/>
    </source>
</evidence>
<sequence>MSKLCITIARDTAAAKQLFYGQCCKIRDSKRSELAARPYEVSLLYLFWPTYETSHLPKMLALRCNWNLSTLRNIYALRNCSTTAVDQQQQRQVPVESVHDPLQAHALKEQCILVDANDRAIGSASKADCHRVDPKTKDVRLHRAFSVFLFNSKGEMLVQKRSSHKITFPNTYTNACCSHPLHEIEQERDEKNAMGIRLAAQRRLNYELGIPTEELRPEDFRYLTRIHYADTGDGVWGEHEIDYILFLQKDVTLNPNSNEVSEVRFLRRDKIDEAVAKFSAPLTPWFSLILHHRLKLWWDNLNRLEQYEDLKNIQRF</sequence>
<evidence type="ECO:0000256" key="2">
    <source>
        <dbReference type="ARBA" id="ARBA00001946"/>
    </source>
</evidence>
<dbReference type="EMBL" id="CH902617">
    <property type="protein sequence ID" value="EDV41906.2"/>
    <property type="molecule type" value="Genomic_DNA"/>
</dbReference>
<dbReference type="InterPro" id="IPR000086">
    <property type="entry name" value="NUDIX_hydrolase_dom"/>
</dbReference>
<keyword evidence="12" id="KW-0443">Lipid metabolism</keyword>
<dbReference type="InterPro" id="IPR015797">
    <property type="entry name" value="NUDIX_hydrolase-like_dom_sf"/>
</dbReference>
<dbReference type="FunCoup" id="B3LZ32">
    <property type="interactions" value="1411"/>
</dbReference>
<keyword evidence="16" id="KW-0378">Hydrolase</keyword>
<dbReference type="OrthoDB" id="510307at2759"/>
<dbReference type="GO" id="GO:0016787">
    <property type="term" value="F:hydrolase activity"/>
    <property type="evidence" value="ECO:0007669"/>
    <property type="project" value="UniProtKB-KW"/>
</dbReference>
<organism evidence="16 17">
    <name type="scientific">Drosophila ananassae</name>
    <name type="common">Fruit fly</name>
    <dbReference type="NCBI Taxonomy" id="7217"/>
    <lineage>
        <taxon>Eukaryota</taxon>
        <taxon>Metazoa</taxon>
        <taxon>Ecdysozoa</taxon>
        <taxon>Arthropoda</taxon>
        <taxon>Hexapoda</taxon>
        <taxon>Insecta</taxon>
        <taxon>Pterygota</taxon>
        <taxon>Neoptera</taxon>
        <taxon>Endopterygota</taxon>
        <taxon>Diptera</taxon>
        <taxon>Brachycera</taxon>
        <taxon>Muscomorpha</taxon>
        <taxon>Ephydroidea</taxon>
        <taxon>Drosophilidae</taxon>
        <taxon>Drosophila</taxon>
        <taxon>Sophophora</taxon>
    </lineage>
</organism>
<evidence type="ECO:0000259" key="15">
    <source>
        <dbReference type="PROSITE" id="PS51462"/>
    </source>
</evidence>
<dbReference type="PANTHER" id="PTHR10885">
    <property type="entry name" value="ISOPENTENYL-DIPHOSPHATE DELTA-ISOMERASE"/>
    <property type="match status" value="1"/>
</dbReference>
<dbReference type="Gene3D" id="3.90.79.10">
    <property type="entry name" value="Nucleoside Triphosphate Pyrophosphohydrolase"/>
    <property type="match status" value="1"/>
</dbReference>
<keyword evidence="13" id="KW-0414">Isoprene biosynthesis</keyword>
<comment type="function">
    <text evidence="3">Catalyzes the 1,3-allylic rearrangement of the homoallylic substrate isopentenyl (IPP) to its highly electrophilic allylic isomer, dimethylallyl diphosphate (DMAPP).</text>
</comment>
<dbReference type="PANTHER" id="PTHR10885:SF0">
    <property type="entry name" value="ISOPENTENYL-DIPHOSPHATE DELTA-ISOMERASE"/>
    <property type="match status" value="1"/>
</dbReference>
<evidence type="ECO:0000313" key="16">
    <source>
        <dbReference type="EMBL" id="EDV41906.2"/>
    </source>
</evidence>
<dbReference type="AlphaFoldDB" id="B3LZ32"/>
<evidence type="ECO:0000256" key="8">
    <source>
        <dbReference type="ARBA" id="ARBA00022723"/>
    </source>
</evidence>
<dbReference type="eggNOG" id="KOG0142">
    <property type="taxonomic scope" value="Eukaryota"/>
</dbReference>
<comment type="similarity">
    <text evidence="5">Belongs to the IPP isomerase type 1 family.</text>
</comment>
<dbReference type="GO" id="GO:0046872">
    <property type="term" value="F:metal ion binding"/>
    <property type="evidence" value="ECO:0007669"/>
    <property type="project" value="UniProtKB-KW"/>
</dbReference>
<dbReference type="NCBIfam" id="TIGR02150">
    <property type="entry name" value="IPP_isom_1"/>
    <property type="match status" value="1"/>
</dbReference>
<dbReference type="GO" id="GO:0004452">
    <property type="term" value="F:isopentenyl-diphosphate delta-isomerase activity"/>
    <property type="evidence" value="ECO:0007669"/>
    <property type="project" value="UniProtKB-EC"/>
</dbReference>
<keyword evidence="14 16" id="KW-0413">Isomerase</keyword>
<dbReference type="GO" id="GO:0050992">
    <property type="term" value="P:dimethylallyl diphosphate biosynthetic process"/>
    <property type="evidence" value="ECO:0007669"/>
    <property type="project" value="UniProtKB-UniPathway"/>
</dbReference>